<evidence type="ECO:0000256" key="2">
    <source>
        <dbReference type="ARBA" id="ARBA00022723"/>
    </source>
</evidence>
<proteinExistence type="predicted"/>
<dbReference type="EMBL" id="JPGN01000087">
    <property type="protein sequence ID" value="KFI18155.1"/>
    <property type="molecule type" value="Genomic_DNA"/>
</dbReference>
<gene>
    <name evidence="6" type="ORF">IB75_15790</name>
</gene>
<dbReference type="InterPro" id="IPR051403">
    <property type="entry name" value="NosZ/Cyto_c_oxidase_sub2"/>
</dbReference>
<dbReference type="GO" id="GO:0004129">
    <property type="term" value="F:cytochrome-c oxidase activity"/>
    <property type="evidence" value="ECO:0007669"/>
    <property type="project" value="InterPro"/>
</dbReference>
<dbReference type="GO" id="GO:0016020">
    <property type="term" value="C:membrane"/>
    <property type="evidence" value="ECO:0007669"/>
    <property type="project" value="InterPro"/>
</dbReference>
<keyword evidence="4" id="KW-1133">Transmembrane helix</keyword>
<evidence type="ECO:0000256" key="4">
    <source>
        <dbReference type="SAM" id="Phobius"/>
    </source>
</evidence>
<dbReference type="OrthoDB" id="9773456at2"/>
<dbReference type="GO" id="GO:0005507">
    <property type="term" value="F:copper ion binding"/>
    <property type="evidence" value="ECO:0007669"/>
    <property type="project" value="InterPro"/>
</dbReference>
<dbReference type="Proteomes" id="UP000028839">
    <property type="component" value="Unassembled WGS sequence"/>
</dbReference>
<keyword evidence="4" id="KW-0472">Membrane</keyword>
<evidence type="ECO:0000313" key="6">
    <source>
        <dbReference type="EMBL" id="KFI18155.1"/>
    </source>
</evidence>
<sequence>MQSIASYITLLGTVLLIGVFYFVISNSKLQEEYSSFSKKWYSFRGKWFIFLIILGTALTLGTLIPFPIPSQAKVYSSDDYQQVDVSGHQWYWTMSTDTVVAGKPVEFRVIGADVNHGFGVYNEDLELVAQVQAMPDYTNKLIHTFDEPGKYRIFCLEYCGLAHHVMMSELKVEAAN</sequence>
<evidence type="ECO:0000256" key="1">
    <source>
        <dbReference type="ARBA" id="ARBA00004196"/>
    </source>
</evidence>
<feature type="transmembrane region" description="Helical" evidence="4">
    <location>
        <begin position="47"/>
        <end position="68"/>
    </location>
</feature>
<dbReference type="SUPFAM" id="SSF49503">
    <property type="entry name" value="Cupredoxins"/>
    <property type="match status" value="1"/>
</dbReference>
<evidence type="ECO:0000259" key="5">
    <source>
        <dbReference type="PROSITE" id="PS50857"/>
    </source>
</evidence>
<dbReference type="PANTHER" id="PTHR42838">
    <property type="entry name" value="CYTOCHROME C OXIDASE SUBUNIT II"/>
    <property type="match status" value="1"/>
</dbReference>
<evidence type="ECO:0000313" key="7">
    <source>
        <dbReference type="Proteomes" id="UP000028839"/>
    </source>
</evidence>
<keyword evidence="4" id="KW-0812">Transmembrane</keyword>
<dbReference type="Gene3D" id="2.60.40.420">
    <property type="entry name" value="Cupredoxins - blue copper proteins"/>
    <property type="match status" value="1"/>
</dbReference>
<reference evidence="6 7" key="1">
    <citation type="submission" date="2014-07" db="EMBL/GenBank/DDBJ databases">
        <title>Comparative analysis of Nitrosococcus oceani genome inventories of strains from Pacific and Atlantic gyres.</title>
        <authorList>
            <person name="Lim C.K."/>
            <person name="Wang L."/>
            <person name="Sayavedra-Soto L.A."/>
            <person name="Klotz M.G."/>
        </authorList>
    </citation>
    <scope>NUCLEOTIDE SEQUENCE [LARGE SCALE GENOMIC DNA]</scope>
    <source>
        <strain evidence="6 7">C-27</strain>
    </source>
</reference>
<dbReference type="HOGENOM" id="CLU_115436_0_0_6"/>
<keyword evidence="3" id="KW-0186">Copper</keyword>
<dbReference type="PROSITE" id="PS00078">
    <property type="entry name" value="COX2"/>
    <property type="match status" value="1"/>
</dbReference>
<comment type="caution">
    <text evidence="6">The sequence shown here is derived from an EMBL/GenBank/DDBJ whole genome shotgun (WGS) entry which is preliminary data.</text>
</comment>
<dbReference type="InterPro" id="IPR008972">
    <property type="entry name" value="Cupredoxin"/>
</dbReference>
<keyword evidence="2" id="KW-0479">Metal-binding</keyword>
<evidence type="ECO:0000256" key="3">
    <source>
        <dbReference type="ARBA" id="ARBA00023008"/>
    </source>
</evidence>
<name>A0A0E2Z3R2_9GAMM</name>
<organism evidence="6 7">
    <name type="scientific">Nitrosococcus oceani C-27</name>
    <dbReference type="NCBI Taxonomy" id="314279"/>
    <lineage>
        <taxon>Bacteria</taxon>
        <taxon>Pseudomonadati</taxon>
        <taxon>Pseudomonadota</taxon>
        <taxon>Gammaproteobacteria</taxon>
        <taxon>Chromatiales</taxon>
        <taxon>Chromatiaceae</taxon>
        <taxon>Nitrosococcus</taxon>
    </lineage>
</organism>
<comment type="subcellular location">
    <subcellularLocation>
        <location evidence="1">Cell envelope</location>
    </subcellularLocation>
</comment>
<dbReference type="GO" id="GO:0030313">
    <property type="term" value="C:cell envelope"/>
    <property type="evidence" value="ECO:0007669"/>
    <property type="project" value="UniProtKB-SubCell"/>
</dbReference>
<feature type="transmembrane region" description="Helical" evidence="4">
    <location>
        <begin position="6"/>
        <end position="26"/>
    </location>
</feature>
<dbReference type="PROSITE" id="PS50857">
    <property type="entry name" value="COX2_CUA"/>
    <property type="match status" value="1"/>
</dbReference>
<dbReference type="AlphaFoldDB" id="A0A0E2Z3R2"/>
<dbReference type="CDD" id="cd13916">
    <property type="entry name" value="CuRO_HCO_II_like_1"/>
    <property type="match status" value="1"/>
</dbReference>
<feature type="domain" description="Cytochrome oxidase subunit II copper A binding" evidence="5">
    <location>
        <begin position="78"/>
        <end position="176"/>
    </location>
</feature>
<protein>
    <submittedName>
        <fullName evidence="6">Cytochrome C oxidase subunit II</fullName>
    </submittedName>
</protein>
<dbReference type="InterPro" id="IPR001505">
    <property type="entry name" value="Copper_CuA"/>
</dbReference>
<dbReference type="InterPro" id="IPR002429">
    <property type="entry name" value="CcO_II-like_C"/>
</dbReference>
<accession>A0A0E2Z3R2</accession>
<dbReference type="PANTHER" id="PTHR42838:SF2">
    <property type="entry name" value="NITROUS-OXIDE REDUCTASE"/>
    <property type="match status" value="1"/>
</dbReference>